<dbReference type="Proteomes" id="UP000299102">
    <property type="component" value="Unassembled WGS sequence"/>
</dbReference>
<feature type="compositionally biased region" description="Basic and acidic residues" evidence="1">
    <location>
        <begin position="57"/>
        <end position="76"/>
    </location>
</feature>
<dbReference type="EMBL" id="BGZK01000709">
    <property type="protein sequence ID" value="GBP57135.1"/>
    <property type="molecule type" value="Genomic_DNA"/>
</dbReference>
<organism evidence="2 3">
    <name type="scientific">Eumeta variegata</name>
    <name type="common">Bagworm moth</name>
    <name type="synonym">Eumeta japonica</name>
    <dbReference type="NCBI Taxonomy" id="151549"/>
    <lineage>
        <taxon>Eukaryota</taxon>
        <taxon>Metazoa</taxon>
        <taxon>Ecdysozoa</taxon>
        <taxon>Arthropoda</taxon>
        <taxon>Hexapoda</taxon>
        <taxon>Insecta</taxon>
        <taxon>Pterygota</taxon>
        <taxon>Neoptera</taxon>
        <taxon>Endopterygota</taxon>
        <taxon>Lepidoptera</taxon>
        <taxon>Glossata</taxon>
        <taxon>Ditrysia</taxon>
        <taxon>Tineoidea</taxon>
        <taxon>Psychidae</taxon>
        <taxon>Oiketicinae</taxon>
        <taxon>Eumeta</taxon>
    </lineage>
</organism>
<evidence type="ECO:0000313" key="3">
    <source>
        <dbReference type="Proteomes" id="UP000299102"/>
    </source>
</evidence>
<name>A0A4C1X4G4_EUMVA</name>
<feature type="region of interest" description="Disordered" evidence="1">
    <location>
        <begin position="35"/>
        <end position="86"/>
    </location>
</feature>
<proteinExistence type="predicted"/>
<evidence type="ECO:0000313" key="2">
    <source>
        <dbReference type="EMBL" id="GBP57135.1"/>
    </source>
</evidence>
<comment type="caution">
    <text evidence="2">The sequence shown here is derived from an EMBL/GenBank/DDBJ whole genome shotgun (WGS) entry which is preliminary data.</text>
</comment>
<keyword evidence="3" id="KW-1185">Reference proteome</keyword>
<feature type="compositionally biased region" description="Basic and acidic residues" evidence="1">
    <location>
        <begin position="42"/>
        <end position="51"/>
    </location>
</feature>
<sequence length="103" mass="12496">MEVTIYISGSHCCLQKRMLREVLNPRSFGTPIRLQRRPRRRQSLESHEIRVKRTSRERRERPLKSFRHVFKEERAPRAPPSTHRRTSRSLMRNFYLTLALLKL</sequence>
<accession>A0A4C1X4G4</accession>
<dbReference type="AlphaFoldDB" id="A0A4C1X4G4"/>
<gene>
    <name evidence="2" type="ORF">EVAR_33378_1</name>
</gene>
<protein>
    <submittedName>
        <fullName evidence="2">Uncharacterized protein</fullName>
    </submittedName>
</protein>
<evidence type="ECO:0000256" key="1">
    <source>
        <dbReference type="SAM" id="MobiDB-lite"/>
    </source>
</evidence>
<reference evidence="2 3" key="1">
    <citation type="journal article" date="2019" name="Commun. Biol.">
        <title>The bagworm genome reveals a unique fibroin gene that provides high tensile strength.</title>
        <authorList>
            <person name="Kono N."/>
            <person name="Nakamura H."/>
            <person name="Ohtoshi R."/>
            <person name="Tomita M."/>
            <person name="Numata K."/>
            <person name="Arakawa K."/>
        </authorList>
    </citation>
    <scope>NUCLEOTIDE SEQUENCE [LARGE SCALE GENOMIC DNA]</scope>
</reference>